<sequence length="257" mass="30518">MEIKLPPESFVHKEIYIPNALYIAQPVGKLACVMFSLVNNKPICFMLDIRDRQIQKKHLLDTVFDPELSGTVIQGTYLHYESHPCFVIHNIFQYKNNTLDIGYFEKYKLMECILEKYIFNEKMNKSQCMFFMPVTSFRIENIEASYKIFCIKIMSENKIMNYVDQTVLKPFWIHSTDVRDIYEIYTLENVYHSIAHVDTHKRSVMLNKLFKKDVTLDSIEDSDEEEEFESVRIKMFCKWNEVMKKWVPIKVGSNNPS</sequence>
<protein>
    <submittedName>
        <fullName evidence="1">Uncharacterized protein</fullName>
    </submittedName>
</protein>
<reference evidence="1" key="1">
    <citation type="journal article" date="2020" name="Nature">
        <title>Giant virus diversity and host interactions through global metagenomics.</title>
        <authorList>
            <person name="Schulz F."/>
            <person name="Roux S."/>
            <person name="Paez-Espino D."/>
            <person name="Jungbluth S."/>
            <person name="Walsh D.A."/>
            <person name="Denef V.J."/>
            <person name="McMahon K.D."/>
            <person name="Konstantinidis K.T."/>
            <person name="Eloe-Fadrosh E.A."/>
            <person name="Kyrpides N.C."/>
            <person name="Woyke T."/>
        </authorList>
    </citation>
    <scope>NUCLEOTIDE SEQUENCE</scope>
    <source>
        <strain evidence="1">GVMAG-M-3300010158-55</strain>
    </source>
</reference>
<accession>A0A6C0B9F0</accession>
<dbReference type="EMBL" id="MN739094">
    <property type="protein sequence ID" value="QHS88128.1"/>
    <property type="molecule type" value="Genomic_DNA"/>
</dbReference>
<name>A0A6C0B9F0_9ZZZZ</name>
<proteinExistence type="predicted"/>
<organism evidence="1">
    <name type="scientific">viral metagenome</name>
    <dbReference type="NCBI Taxonomy" id="1070528"/>
    <lineage>
        <taxon>unclassified sequences</taxon>
        <taxon>metagenomes</taxon>
        <taxon>organismal metagenomes</taxon>
    </lineage>
</organism>
<evidence type="ECO:0000313" key="1">
    <source>
        <dbReference type="EMBL" id="QHS88128.1"/>
    </source>
</evidence>
<dbReference type="AlphaFoldDB" id="A0A6C0B9F0"/>